<sequence>MTPDMTALDAIRARTRSWAAGKLRTAKLVTSPFNGRFAALNGVTPEGIELNMVMVNHDPGGTKTPVFETEKAEAIVAAARDAKALMTIVDTLRTQFKHEAEQLRITADRLTQDSLHPATSTTKAERREARETAERYRNFSSWADSVAYKVDKIIDDVLNPKEDAPNV</sequence>
<protein>
    <submittedName>
        <fullName evidence="2">Uncharacterized protein</fullName>
    </submittedName>
</protein>
<reference evidence="2 3" key="1">
    <citation type="submission" date="2015-11" db="EMBL/GenBank/DDBJ databases">
        <authorList>
            <person name="Terry K."/>
            <person name="Dunbar D."/>
            <person name="Bradley K.W."/>
            <person name="Asai D.J."/>
            <person name="Bowman C.A."/>
            <person name="Russell D.A."/>
            <person name="Pope W.H."/>
            <person name="Jacobs-Sera D."/>
            <person name="Hendrix R.W."/>
            <person name="Hatfull G.F."/>
        </authorList>
    </citation>
    <scope>NUCLEOTIDE SEQUENCE [LARGE SCALE GENOMIC DNA]</scope>
</reference>
<gene>
    <name evidence="2" type="primary">59</name>
    <name evidence="2" type="ORF">PRINCESSTRINA_59</name>
</gene>
<dbReference type="Proteomes" id="UP000229287">
    <property type="component" value="Segment"/>
</dbReference>
<dbReference type="OrthoDB" id="32050at10239"/>
<feature type="compositionally biased region" description="Basic and acidic residues" evidence="1">
    <location>
        <begin position="123"/>
        <end position="135"/>
    </location>
</feature>
<evidence type="ECO:0000313" key="3">
    <source>
        <dbReference type="Proteomes" id="UP000229287"/>
    </source>
</evidence>
<proteinExistence type="predicted"/>
<name>A0A0U4JNG2_9CAUD</name>
<accession>A0A0U4JNG2</accession>
<evidence type="ECO:0000256" key="1">
    <source>
        <dbReference type="SAM" id="MobiDB-lite"/>
    </source>
</evidence>
<keyword evidence="3" id="KW-1185">Reference proteome</keyword>
<dbReference type="GeneID" id="40093133"/>
<feature type="region of interest" description="Disordered" evidence="1">
    <location>
        <begin position="110"/>
        <end position="135"/>
    </location>
</feature>
<organism evidence="2 3">
    <name type="scientific">Arthrobacter phage PrincessTrina</name>
    <dbReference type="NCBI Taxonomy" id="1772328"/>
    <lineage>
        <taxon>Viruses</taxon>
        <taxon>Duplodnaviria</taxon>
        <taxon>Heunggongvirae</taxon>
        <taxon>Uroviricota</taxon>
        <taxon>Caudoviricetes</taxon>
        <taxon>Klausavirus</taxon>
        <taxon>Klausavirus princesstrina</taxon>
    </lineage>
</organism>
<dbReference type="RefSeq" id="YP_009616633.1">
    <property type="nucleotide sequence ID" value="NC_042053.1"/>
</dbReference>
<dbReference type="KEGG" id="vg:40093133"/>
<evidence type="ECO:0000313" key="2">
    <source>
        <dbReference type="EMBL" id="ALY09905.1"/>
    </source>
</evidence>
<dbReference type="EMBL" id="KU160660">
    <property type="protein sequence ID" value="ALY09905.1"/>
    <property type="molecule type" value="Genomic_DNA"/>
</dbReference>